<dbReference type="SUPFAM" id="SSF56300">
    <property type="entry name" value="Metallo-dependent phosphatases"/>
    <property type="match status" value="1"/>
</dbReference>
<name>A0A1G7ISZ2_9RHOB</name>
<dbReference type="STRING" id="218672.SAMN04489759_101473"/>
<dbReference type="OrthoDB" id="651281at2"/>
<reference evidence="7" key="1">
    <citation type="submission" date="2016-10" db="EMBL/GenBank/DDBJ databases">
        <authorList>
            <person name="Varghese N."/>
            <person name="Submissions S."/>
        </authorList>
    </citation>
    <scope>NUCLEOTIDE SEQUENCE [LARGE SCALE GENOMIC DNA]</scope>
    <source>
        <strain evidence="7">DSM 16477</strain>
    </source>
</reference>
<keyword evidence="2" id="KW-0378">Hydrolase</keyword>
<keyword evidence="1" id="KW-0479">Metal-binding</keyword>
<sequence length="268" mass="30240">MSRLIHLSDLHFGKDRPDLIVPLLDAVNGYAPDLVIISGDLTQRAREKEYRAARAFIDRVSAPVLCVPGNHDIPFHRPFTRFFAPWRYYRHWIARNLTPVHQSGDYIAVGINTVDRFKWQTGRLSARRLRRACNALSAGPEAALRIAVCHHPLDHPNTTKKRPIPGARRALRRLLNCGADLILSGHLHIWHAGTFAHVAADQEGHRAIQLHAGTSLSSRQRGEPNDFNLIDVSPLQLDVARITYDDTKGQFTKAEARHFDRASGEFIL</sequence>
<dbReference type="Pfam" id="PF00149">
    <property type="entry name" value="Metallophos"/>
    <property type="match status" value="1"/>
</dbReference>
<evidence type="ECO:0000259" key="5">
    <source>
        <dbReference type="Pfam" id="PF00149"/>
    </source>
</evidence>
<dbReference type="Gene3D" id="3.60.21.10">
    <property type="match status" value="1"/>
</dbReference>
<keyword evidence="7" id="KW-1185">Reference proteome</keyword>
<gene>
    <name evidence="6" type="ORF">SAMN04489759_101473</name>
</gene>
<evidence type="ECO:0000313" key="6">
    <source>
        <dbReference type="EMBL" id="SDF15674.1"/>
    </source>
</evidence>
<dbReference type="PANTHER" id="PTHR42988:SF2">
    <property type="entry name" value="CYCLIC NUCLEOTIDE PHOSPHODIESTERASE CBUA0032-RELATED"/>
    <property type="match status" value="1"/>
</dbReference>
<dbReference type="AlphaFoldDB" id="A0A1G7ISZ2"/>
<protein>
    <submittedName>
        <fullName evidence="6">3',5'-cyclic AMP phosphodiesterase CpdA</fullName>
    </submittedName>
</protein>
<dbReference type="PANTHER" id="PTHR42988">
    <property type="entry name" value="PHOSPHOHYDROLASE"/>
    <property type="match status" value="1"/>
</dbReference>
<dbReference type="GO" id="GO:0046872">
    <property type="term" value="F:metal ion binding"/>
    <property type="evidence" value="ECO:0007669"/>
    <property type="project" value="UniProtKB-KW"/>
</dbReference>
<dbReference type="InterPro" id="IPR050884">
    <property type="entry name" value="CNP_phosphodiesterase-III"/>
</dbReference>
<dbReference type="GO" id="GO:0016787">
    <property type="term" value="F:hydrolase activity"/>
    <property type="evidence" value="ECO:0007669"/>
    <property type="project" value="UniProtKB-KW"/>
</dbReference>
<evidence type="ECO:0000256" key="1">
    <source>
        <dbReference type="ARBA" id="ARBA00022723"/>
    </source>
</evidence>
<accession>A0A1G7ISZ2</accession>
<organism evidence="6 7">
    <name type="scientific">Sulfitobacter delicatus</name>
    <dbReference type="NCBI Taxonomy" id="218672"/>
    <lineage>
        <taxon>Bacteria</taxon>
        <taxon>Pseudomonadati</taxon>
        <taxon>Pseudomonadota</taxon>
        <taxon>Alphaproteobacteria</taxon>
        <taxon>Rhodobacterales</taxon>
        <taxon>Roseobacteraceae</taxon>
        <taxon>Sulfitobacter</taxon>
    </lineage>
</organism>
<dbReference type="Proteomes" id="UP000199399">
    <property type="component" value="Unassembled WGS sequence"/>
</dbReference>
<dbReference type="InterPro" id="IPR004843">
    <property type="entry name" value="Calcineurin-like_PHP"/>
</dbReference>
<proteinExistence type="inferred from homology"/>
<comment type="similarity">
    <text evidence="4">Belongs to the cyclic nucleotide phosphodiesterase class-III family.</text>
</comment>
<dbReference type="EMBL" id="FNBP01000001">
    <property type="protein sequence ID" value="SDF15674.1"/>
    <property type="molecule type" value="Genomic_DNA"/>
</dbReference>
<evidence type="ECO:0000313" key="7">
    <source>
        <dbReference type="Proteomes" id="UP000199399"/>
    </source>
</evidence>
<evidence type="ECO:0000256" key="3">
    <source>
        <dbReference type="ARBA" id="ARBA00023004"/>
    </source>
</evidence>
<evidence type="ECO:0000256" key="4">
    <source>
        <dbReference type="ARBA" id="ARBA00025742"/>
    </source>
</evidence>
<feature type="domain" description="Calcineurin-like phosphoesterase" evidence="5">
    <location>
        <begin position="3"/>
        <end position="189"/>
    </location>
</feature>
<dbReference type="InterPro" id="IPR029052">
    <property type="entry name" value="Metallo-depent_PP-like"/>
</dbReference>
<keyword evidence="3" id="KW-0408">Iron</keyword>
<dbReference type="RefSeq" id="WP_093738762.1">
    <property type="nucleotide sequence ID" value="NZ_FNBP01000001.1"/>
</dbReference>
<evidence type="ECO:0000256" key="2">
    <source>
        <dbReference type="ARBA" id="ARBA00022801"/>
    </source>
</evidence>